<dbReference type="Gene3D" id="3.30.70.330">
    <property type="match status" value="1"/>
</dbReference>
<comment type="subunit">
    <text evidence="12">Component of the Set1C/COMPASS complex.</text>
</comment>
<proteinExistence type="predicted"/>
<evidence type="ECO:0000256" key="5">
    <source>
        <dbReference type="ARBA" id="ARBA00022454"/>
    </source>
</evidence>
<dbReference type="CDD" id="cd20072">
    <property type="entry name" value="SET_SET1"/>
    <property type="match status" value="1"/>
</dbReference>
<dbReference type="InterPro" id="IPR044570">
    <property type="entry name" value="Set1-like"/>
</dbReference>
<dbReference type="PROSITE" id="PS50280">
    <property type="entry name" value="SET"/>
    <property type="match status" value="1"/>
</dbReference>
<feature type="compositionally biased region" description="Basic and acidic residues" evidence="17">
    <location>
        <begin position="748"/>
        <end position="765"/>
    </location>
</feature>
<dbReference type="SMART" id="SM00508">
    <property type="entry name" value="PostSET"/>
    <property type="match status" value="1"/>
</dbReference>
<evidence type="ECO:0000256" key="15">
    <source>
        <dbReference type="ARBA" id="ARBA00049129"/>
    </source>
</evidence>
<feature type="region of interest" description="Disordered" evidence="17">
    <location>
        <begin position="649"/>
        <end position="704"/>
    </location>
</feature>
<dbReference type="HOGENOM" id="CLU_004391_1_0_1"/>
<dbReference type="InterPro" id="IPR012677">
    <property type="entry name" value="Nucleotide-bd_a/b_plait_sf"/>
</dbReference>
<dbReference type="InterPro" id="IPR001214">
    <property type="entry name" value="SET_dom"/>
</dbReference>
<comment type="function">
    <text evidence="16">Catalytic component of the COMPASS (Set1C) complex that specifically mono-, di- and trimethylates histone H3 to form H3K4me1/2/3. COMPASS recognizes ubiquitinated H2B on one face of the nucleosome which stimulates the methylation of H3 on the opposing face.</text>
</comment>
<keyword evidence="5 16" id="KW-0158">Chromosome</keyword>
<dbReference type="InterPro" id="IPR035979">
    <property type="entry name" value="RBD_domain_sf"/>
</dbReference>
<dbReference type="Pfam" id="PF00856">
    <property type="entry name" value="SET"/>
    <property type="match status" value="1"/>
</dbReference>
<dbReference type="SUPFAM" id="SSF54928">
    <property type="entry name" value="RNA-binding domain, RBD"/>
    <property type="match status" value="1"/>
</dbReference>
<evidence type="ECO:0000256" key="10">
    <source>
        <dbReference type="ARBA" id="ARBA00023242"/>
    </source>
</evidence>
<dbReference type="PROSITE" id="PS50868">
    <property type="entry name" value="POST_SET"/>
    <property type="match status" value="1"/>
</dbReference>
<feature type="region of interest" description="Disordered" evidence="17">
    <location>
        <begin position="207"/>
        <end position="267"/>
    </location>
</feature>
<evidence type="ECO:0000256" key="17">
    <source>
        <dbReference type="SAM" id="MobiDB-lite"/>
    </source>
</evidence>
<dbReference type="SMART" id="SM01291">
    <property type="entry name" value="N-SET"/>
    <property type="match status" value="1"/>
</dbReference>
<evidence type="ECO:0000256" key="1">
    <source>
        <dbReference type="ARBA" id="ARBA00004123"/>
    </source>
</evidence>
<dbReference type="Pfam" id="PF11767">
    <property type="entry name" value="SET_assoc"/>
    <property type="match status" value="1"/>
</dbReference>
<dbReference type="InterPro" id="IPR017111">
    <property type="entry name" value="Set1_fungi"/>
</dbReference>
<dbReference type="InterPro" id="IPR046341">
    <property type="entry name" value="SET_dom_sf"/>
</dbReference>
<dbReference type="InterPro" id="IPR003616">
    <property type="entry name" value="Post-SET_dom"/>
</dbReference>
<dbReference type="EMBL" id="GG749407">
    <property type="protein sequence ID" value="EGE77097.1"/>
    <property type="molecule type" value="Genomic_DNA"/>
</dbReference>
<gene>
    <name evidence="20" type="ORF">BDDG_00034</name>
</gene>
<evidence type="ECO:0000256" key="8">
    <source>
        <dbReference type="ARBA" id="ARBA00022691"/>
    </source>
</evidence>
<evidence type="ECO:0000256" key="7">
    <source>
        <dbReference type="ARBA" id="ARBA00022679"/>
    </source>
</evidence>
<name>F2T2I7_AJEDA</name>
<evidence type="ECO:0000256" key="6">
    <source>
        <dbReference type="ARBA" id="ARBA00022603"/>
    </source>
</evidence>
<dbReference type="Proteomes" id="UP000007802">
    <property type="component" value="Unassembled WGS sequence"/>
</dbReference>
<feature type="region of interest" description="Disordered" evidence="17">
    <location>
        <begin position="116"/>
        <end position="144"/>
    </location>
</feature>
<dbReference type="GO" id="GO:0048188">
    <property type="term" value="C:Set1C/COMPASS complex"/>
    <property type="evidence" value="ECO:0007669"/>
    <property type="project" value="InterPro"/>
</dbReference>
<feature type="region of interest" description="Disordered" evidence="17">
    <location>
        <begin position="1"/>
        <end position="103"/>
    </location>
</feature>
<evidence type="ECO:0000256" key="13">
    <source>
        <dbReference type="ARBA" id="ARBA00047571"/>
    </source>
</evidence>
<dbReference type="SUPFAM" id="SSF82199">
    <property type="entry name" value="SET domain"/>
    <property type="match status" value="1"/>
</dbReference>
<reference evidence="20" key="1">
    <citation type="submission" date="2010-03" db="EMBL/GenBank/DDBJ databases">
        <title>Annotation of Blastomyces dermatitidis strain ATCC 18188.</title>
        <authorList>
            <consortium name="The Broad Institute Genome Sequencing Platform"/>
            <consortium name="Broad Institute Genome Sequencing Center for Infectious Disease."/>
            <person name="Cuomo C."/>
            <person name="Klein B."/>
            <person name="Sullivan T."/>
            <person name="Heitman J."/>
            <person name="Young S."/>
            <person name="Zeng Q."/>
            <person name="Gargeya S."/>
            <person name="Alvarado L."/>
            <person name="Berlin A.M."/>
            <person name="Chapman S.B."/>
            <person name="Chen Z."/>
            <person name="Freedman E."/>
            <person name="Gellesch M."/>
            <person name="Goldberg J."/>
            <person name="Griggs A."/>
            <person name="Gujja S."/>
            <person name="Heilman E."/>
            <person name="Heiman D."/>
            <person name="Howarth C."/>
            <person name="Mehta T."/>
            <person name="Neiman D."/>
            <person name="Pearson M."/>
            <person name="Roberts A."/>
            <person name="Saif S."/>
            <person name="Shea T."/>
            <person name="Shenoy N."/>
            <person name="Sisk P."/>
            <person name="Stolte C."/>
            <person name="Sykes S."/>
            <person name="White J."/>
            <person name="Yandava C."/>
            <person name="Haas B."/>
            <person name="Nusbaum C."/>
            <person name="Birren B."/>
        </authorList>
    </citation>
    <scope>NUCLEOTIDE SEQUENCE [LARGE SCALE GENOMIC DNA]</scope>
    <source>
        <strain evidence="20">ATCC 18188</strain>
    </source>
</reference>
<dbReference type="Pfam" id="PF11764">
    <property type="entry name" value="N-SET"/>
    <property type="match status" value="1"/>
</dbReference>
<keyword evidence="9 16" id="KW-0156">Chromatin regulator</keyword>
<dbReference type="GO" id="GO:0140999">
    <property type="term" value="F:histone H3K4 trimethyltransferase activity"/>
    <property type="evidence" value="ECO:0007669"/>
    <property type="project" value="UniProtKB-EC"/>
</dbReference>
<evidence type="ECO:0000256" key="14">
    <source>
        <dbReference type="ARBA" id="ARBA00047583"/>
    </source>
</evidence>
<feature type="region of interest" description="Disordered" evidence="17">
    <location>
        <begin position="728"/>
        <end position="785"/>
    </location>
</feature>
<evidence type="ECO:0000256" key="3">
    <source>
        <dbReference type="ARBA" id="ARBA00012182"/>
    </source>
</evidence>
<evidence type="ECO:0000313" key="20">
    <source>
        <dbReference type="EMBL" id="EGE77097.1"/>
    </source>
</evidence>
<dbReference type="PANTHER" id="PTHR45814:SF2">
    <property type="entry name" value="HISTONE-LYSINE N-METHYLTRANSFERASE SETD1"/>
    <property type="match status" value="1"/>
</dbReference>
<protein>
    <recommendedName>
        <fullName evidence="4 16">Histone-lysine N-methyltransferase, H3 lysine-4 specific</fullName>
        <ecNumber evidence="3 16">2.1.1.354</ecNumber>
    </recommendedName>
</protein>
<dbReference type="InterPro" id="IPR024636">
    <property type="entry name" value="SET_assoc"/>
</dbReference>
<dbReference type="PIRSF" id="PIRSF037104">
    <property type="entry name" value="Histone_H3-K4_mtfrase_Set1_fun"/>
    <property type="match status" value="1"/>
</dbReference>
<feature type="compositionally biased region" description="Low complexity" evidence="17">
    <location>
        <begin position="127"/>
        <end position="144"/>
    </location>
</feature>
<organism evidence="20">
    <name type="scientific">Ajellomyces dermatitidis (strain ATCC 18188 / CBS 674.68)</name>
    <name type="common">Blastomyces dermatitidis</name>
    <dbReference type="NCBI Taxonomy" id="653446"/>
    <lineage>
        <taxon>Eukaryota</taxon>
        <taxon>Fungi</taxon>
        <taxon>Dikarya</taxon>
        <taxon>Ascomycota</taxon>
        <taxon>Pezizomycotina</taxon>
        <taxon>Eurotiomycetes</taxon>
        <taxon>Eurotiomycetidae</taxon>
        <taxon>Onygenales</taxon>
        <taxon>Ajellomycetaceae</taxon>
        <taxon>Blastomyces</taxon>
    </lineage>
</organism>
<sequence length="1280" mass="143536">MSRASAGFADFFPTAPSVLQKKRSSKAAQDRPKGKLKHDDDPQSSNPAPTAATAAVTVTGVGVPGAEEGGASDNNTNSDVHNNINSNNNNKNNSSSHTNINSNTQFDESAGAVARGDVNITPGDANGVGSSSSTSTGSSVFSASILPQPGLTTSNGITHPHALTPLTNTDSSPSCKIASPSGQKSIAATGEIVPTSRFVDDIKATITPLQTPPTPRIQARPAGNAPKGYKLTYDPDLERKPLTKEKRRKPQYEVFDTTEDEAPPADPRIAIANYTRGAGCKQKTKYRPAPYILRPWPYDPATSVGPGPPTQIVVTGYDPLTPLAPISALFSSFGDIAEIKNRTDPNTGRFLGVCSIRYKDSRMFRGGGPLLAAQAARRAYLECKKEQRIGVRRIQVSLDRDGVVSDRLVARIIGSQRQQEPPPLVMEEKMKSEEQDNLPPPTAPKGPSRKPNMLIPEGPRATMMKPPAPSLIEETPILDQIKRDPYIFIAHCYVPVLSTTIPHLERRLKLFNWKSVRCDKTGYYIIFDNSRRGEEETERCYKMCHMTALFTYVMNMESQPYGNPNYVRSPSPERVKAEQREKAEKERLQREDELDIKEEKKLRAADLDPAREVLLVLVSELRDKLLEDVKSRIAAPALYDYLEPGRHTAKRQKLGIPDPESTQRPAFRIDTSDDTIVGTPDSRTDSRSRAPFGPSNILSLPRIRKMQGLESANDAFIDERRRRPPRRREFRPLYHRLQQLHEDEDSDDERRTSFTRDTEEQESRPLSRMSMMSDSENEDGFGDEPMATEADEEQLGVKAIKDATIDELEHTMMDLSPASKKRKRISEELQARKRQKEDEELFGLLDSTKLDEQIKPELTDLDVDDAAAVIEPMTQIKVKKSKAKKKSKKQIFEEREALKLKELEGIEHVPPREDTITIKPLPIEEEKSIEDVVPEIFEETRPEVEWGVSRDVPRPTVEDDEAIILDLDGWQNLIKDDEDIRFLREALQEYPPSDIGNLSAWAWRQKEIKAINRAGERGPVHTETKISGYYVPNSTGCARTEGRKRILESEKSKYLPHRIKVQKAREEREALAKADPQAAAAEAARLAAAKTISKSTSRSTRVNNRRLIADINAQKQALPMQGGEGDVLRFNQLKKRKKPVRFARSAIHNWGLYAEENISANDMIIEYVGEKVRQQVANMRERRYLKSGIGSSYLFRIDENTVIDATKRGGIARFINHSCTPNCTAKIIKVDGSKRIVIYALRDIERDEELTYDYKFEREWDSDDRIPCLCGSTGCKGFLN</sequence>
<dbReference type="OrthoDB" id="308383at2759"/>
<feature type="region of interest" description="Disordered" evidence="17">
    <location>
        <begin position="563"/>
        <end position="591"/>
    </location>
</feature>
<evidence type="ECO:0000259" key="19">
    <source>
        <dbReference type="PROSITE" id="PS50868"/>
    </source>
</evidence>
<dbReference type="GO" id="GO:0003676">
    <property type="term" value="F:nucleic acid binding"/>
    <property type="evidence" value="ECO:0007669"/>
    <property type="project" value="InterPro"/>
</dbReference>
<comment type="catalytic activity">
    <reaction evidence="14">
        <text>N(6)-methyl-L-lysyl(4)-[histone H3] + S-adenosyl-L-methionine = N(6),N(6)-dimethyl-L-lysyl(4)-[histone H3] + S-adenosyl-L-homocysteine + H(+)</text>
        <dbReference type="Rhea" id="RHEA:60268"/>
        <dbReference type="Rhea" id="RHEA-COMP:15540"/>
        <dbReference type="Rhea" id="RHEA-COMP:15543"/>
        <dbReference type="ChEBI" id="CHEBI:15378"/>
        <dbReference type="ChEBI" id="CHEBI:57856"/>
        <dbReference type="ChEBI" id="CHEBI:59789"/>
        <dbReference type="ChEBI" id="CHEBI:61929"/>
        <dbReference type="ChEBI" id="CHEBI:61976"/>
    </reaction>
</comment>
<keyword evidence="8 16" id="KW-0949">S-adenosyl-L-methionine</keyword>
<evidence type="ECO:0000259" key="18">
    <source>
        <dbReference type="PROSITE" id="PS50280"/>
    </source>
</evidence>
<feature type="compositionally biased region" description="Basic and acidic residues" evidence="17">
    <location>
        <begin position="28"/>
        <end position="41"/>
    </location>
</feature>
<comment type="catalytic activity">
    <reaction evidence="13 16">
        <text>L-lysyl(4)-[histone H3] + 3 S-adenosyl-L-methionine = N(6),N(6),N(6)-trimethyl-L-lysyl(4)-[histone H3] + 3 S-adenosyl-L-homocysteine + 3 H(+)</text>
        <dbReference type="Rhea" id="RHEA:60260"/>
        <dbReference type="Rhea" id="RHEA-COMP:15537"/>
        <dbReference type="Rhea" id="RHEA-COMP:15547"/>
        <dbReference type="ChEBI" id="CHEBI:15378"/>
        <dbReference type="ChEBI" id="CHEBI:29969"/>
        <dbReference type="ChEBI" id="CHEBI:57856"/>
        <dbReference type="ChEBI" id="CHEBI:59789"/>
        <dbReference type="ChEBI" id="CHEBI:61961"/>
        <dbReference type="EC" id="2.1.1.354"/>
    </reaction>
</comment>
<comment type="function">
    <text evidence="11">Catalytic component of the COMPASS (Set1C) complex that specifically mono-, di- and trimethylates histone H3 to form H3K4me1/2/3. Binds RNAs which might negatively affect its histone methyltransferase activity. COMPASS recognizes ubiquitinated H2B on one face of the nucleosome which stimulates the methylation of H3 on the opposing face.</text>
</comment>
<dbReference type="PANTHER" id="PTHR45814">
    <property type="entry name" value="HISTONE-LYSINE N-METHYLTRANSFERASE SETD1"/>
    <property type="match status" value="1"/>
</dbReference>
<feature type="domain" description="Post-SET" evidence="19">
    <location>
        <begin position="1264"/>
        <end position="1280"/>
    </location>
</feature>
<dbReference type="InterPro" id="IPR024657">
    <property type="entry name" value="COMPASS_Set1_N-SET"/>
</dbReference>
<dbReference type="GO" id="GO:0032259">
    <property type="term" value="P:methylation"/>
    <property type="evidence" value="ECO:0007669"/>
    <property type="project" value="UniProtKB-KW"/>
</dbReference>
<keyword evidence="6 16" id="KW-0489">Methyltransferase</keyword>
<dbReference type="EC" id="2.1.1.354" evidence="3 16"/>
<feature type="compositionally biased region" description="Low complexity" evidence="17">
    <location>
        <begin position="47"/>
        <end position="103"/>
    </location>
</feature>
<comment type="subunit">
    <text evidence="16">Component of the COMPASS (Set1C) complex.</text>
</comment>
<accession>F2T2I7</accession>
<evidence type="ECO:0000256" key="4">
    <source>
        <dbReference type="ARBA" id="ARBA00015839"/>
    </source>
</evidence>
<dbReference type="Gene3D" id="2.170.270.10">
    <property type="entry name" value="SET domain"/>
    <property type="match status" value="1"/>
</dbReference>
<feature type="domain" description="SET" evidence="18">
    <location>
        <begin position="1138"/>
        <end position="1255"/>
    </location>
</feature>
<comment type="subcellular location">
    <subcellularLocation>
        <location evidence="2">Chromosome</location>
    </subcellularLocation>
    <subcellularLocation>
        <location evidence="1 16">Nucleus</location>
    </subcellularLocation>
</comment>
<evidence type="ECO:0000256" key="12">
    <source>
        <dbReference type="ARBA" id="ARBA00044515"/>
    </source>
</evidence>
<dbReference type="AlphaFoldDB" id="F2T2I7"/>
<evidence type="ECO:0000256" key="11">
    <source>
        <dbReference type="ARBA" id="ARBA00044492"/>
    </source>
</evidence>
<feature type="region of interest" description="Disordered" evidence="17">
    <location>
        <begin position="418"/>
        <end position="468"/>
    </location>
</feature>
<evidence type="ECO:0000256" key="9">
    <source>
        <dbReference type="ARBA" id="ARBA00022853"/>
    </source>
</evidence>
<evidence type="ECO:0000256" key="2">
    <source>
        <dbReference type="ARBA" id="ARBA00004286"/>
    </source>
</evidence>
<keyword evidence="7 16" id="KW-0808">Transferase</keyword>
<dbReference type="SMART" id="SM00317">
    <property type="entry name" value="SET"/>
    <property type="match status" value="1"/>
</dbReference>
<dbReference type="GO" id="GO:0005694">
    <property type="term" value="C:chromosome"/>
    <property type="evidence" value="ECO:0007669"/>
    <property type="project" value="UniProtKB-SubCell"/>
</dbReference>
<evidence type="ECO:0000256" key="16">
    <source>
        <dbReference type="PIRNR" id="PIRNR037104"/>
    </source>
</evidence>
<keyword evidence="10 16" id="KW-0539">Nucleus</keyword>
<comment type="catalytic activity">
    <reaction evidence="15">
        <text>N(6),N(6)-dimethyl-L-lysyl(4)-[histone H3] + S-adenosyl-L-methionine = N(6),N(6),N(6)-trimethyl-L-lysyl(4)-[histone H3] + S-adenosyl-L-homocysteine + H(+)</text>
        <dbReference type="Rhea" id="RHEA:60272"/>
        <dbReference type="Rhea" id="RHEA-COMP:15537"/>
        <dbReference type="Rhea" id="RHEA-COMP:15540"/>
        <dbReference type="ChEBI" id="CHEBI:15378"/>
        <dbReference type="ChEBI" id="CHEBI:57856"/>
        <dbReference type="ChEBI" id="CHEBI:59789"/>
        <dbReference type="ChEBI" id="CHEBI:61961"/>
        <dbReference type="ChEBI" id="CHEBI:61976"/>
    </reaction>
</comment>
<feature type="compositionally biased region" description="Basic and acidic residues" evidence="17">
    <location>
        <begin position="571"/>
        <end position="591"/>
    </location>
</feature>
<dbReference type="PROSITE" id="PS51572">
    <property type="entry name" value="SAM_MT43_1"/>
    <property type="match status" value="1"/>
</dbReference>